<organism evidence="1 2">
    <name type="scientific">Sinanodonta woodiana</name>
    <name type="common">Chinese pond mussel</name>
    <name type="synonym">Anodonta woodiana</name>
    <dbReference type="NCBI Taxonomy" id="1069815"/>
    <lineage>
        <taxon>Eukaryota</taxon>
        <taxon>Metazoa</taxon>
        <taxon>Spiralia</taxon>
        <taxon>Lophotrochozoa</taxon>
        <taxon>Mollusca</taxon>
        <taxon>Bivalvia</taxon>
        <taxon>Autobranchia</taxon>
        <taxon>Heteroconchia</taxon>
        <taxon>Palaeoheterodonta</taxon>
        <taxon>Unionida</taxon>
        <taxon>Unionoidea</taxon>
        <taxon>Unionidae</taxon>
        <taxon>Unioninae</taxon>
        <taxon>Sinanodonta</taxon>
    </lineage>
</organism>
<protein>
    <submittedName>
        <fullName evidence="1">Uncharacterized protein</fullName>
    </submittedName>
</protein>
<dbReference type="EMBL" id="JBJQND010000004">
    <property type="protein sequence ID" value="KAL3879072.1"/>
    <property type="molecule type" value="Genomic_DNA"/>
</dbReference>
<evidence type="ECO:0000313" key="1">
    <source>
        <dbReference type="EMBL" id="KAL3879072.1"/>
    </source>
</evidence>
<name>A0ABD3WZ67_SINWO</name>
<dbReference type="AlphaFoldDB" id="A0ABD3WZ67"/>
<accession>A0ABD3WZ67</accession>
<keyword evidence="2" id="KW-1185">Reference proteome</keyword>
<proteinExistence type="predicted"/>
<gene>
    <name evidence="1" type="ORF">ACJMK2_031386</name>
</gene>
<reference evidence="1 2" key="1">
    <citation type="submission" date="2024-11" db="EMBL/GenBank/DDBJ databases">
        <title>Chromosome-level genome assembly of the freshwater bivalve Anodonta woodiana.</title>
        <authorList>
            <person name="Chen X."/>
        </authorList>
    </citation>
    <scope>NUCLEOTIDE SEQUENCE [LARGE SCALE GENOMIC DNA]</scope>
    <source>
        <strain evidence="1">MN2024</strain>
        <tissue evidence="1">Gills</tissue>
    </source>
</reference>
<evidence type="ECO:0000313" key="2">
    <source>
        <dbReference type="Proteomes" id="UP001634394"/>
    </source>
</evidence>
<dbReference type="Proteomes" id="UP001634394">
    <property type="component" value="Unassembled WGS sequence"/>
</dbReference>
<comment type="caution">
    <text evidence="1">The sequence shown here is derived from an EMBL/GenBank/DDBJ whole genome shotgun (WGS) entry which is preliminary data.</text>
</comment>
<sequence length="260" mass="29778">MMGQKGSYFTKDLFTGKNGLKLLGQIERRMGKLYRLYQLHHPACAYGILRTVFFLHSPSVMVSIGVPMKLNLLKTAVPTIFPETVEHKKKILPSPEKFGPPKSRRKLYGAYEKRDRKRTLVELLKKYGSQQAEAASEERHLIEEQLRMEELLQQGRKHESHTPLNYQIGLDFQHASSDHMSRGSQTTESFMHRPTVNKASQVKLQQREAGMTALPEMKSVACGPDEPSYFVDKSFQFPDSDDHPVVEEEKLSLMRMSAEI</sequence>